<evidence type="ECO:0000313" key="5">
    <source>
        <dbReference type="EMBL" id="KAJ3055272.1"/>
    </source>
</evidence>
<dbReference type="SMART" id="SM00515">
    <property type="entry name" value="eIF5C"/>
    <property type="match status" value="1"/>
</dbReference>
<dbReference type="InterPro" id="IPR050235">
    <property type="entry name" value="CK1_Ser-Thr_kinase"/>
</dbReference>
<accession>A0AAD5SIL9</accession>
<evidence type="ECO:0000256" key="2">
    <source>
        <dbReference type="SAM" id="MobiDB-lite"/>
    </source>
</evidence>
<comment type="caution">
    <text evidence="5">The sequence shown here is derived from an EMBL/GenBank/DDBJ whole genome shotgun (WGS) entry which is preliminary data.</text>
</comment>
<dbReference type="InterPro" id="IPR003307">
    <property type="entry name" value="W2_domain"/>
</dbReference>
<dbReference type="Proteomes" id="UP001212841">
    <property type="component" value="Unassembled WGS sequence"/>
</dbReference>
<dbReference type="SMART" id="SM00220">
    <property type="entry name" value="S_TKc"/>
    <property type="match status" value="1"/>
</dbReference>
<dbReference type="Gene3D" id="1.25.40.180">
    <property type="match status" value="1"/>
</dbReference>
<dbReference type="GO" id="GO:0005524">
    <property type="term" value="F:ATP binding"/>
    <property type="evidence" value="ECO:0007669"/>
    <property type="project" value="InterPro"/>
</dbReference>
<dbReference type="EMBL" id="JADGJD010000087">
    <property type="protein sequence ID" value="KAJ3055272.1"/>
    <property type="molecule type" value="Genomic_DNA"/>
</dbReference>
<keyword evidence="6" id="KW-1185">Reference proteome</keyword>
<dbReference type="SUPFAM" id="SSF48371">
    <property type="entry name" value="ARM repeat"/>
    <property type="match status" value="1"/>
</dbReference>
<protein>
    <recommendedName>
        <fullName evidence="1">non-specific serine/threonine protein kinase</fullName>
        <ecNumber evidence="1">2.7.11.1</ecNumber>
    </recommendedName>
</protein>
<dbReference type="PROSITE" id="PS00108">
    <property type="entry name" value="PROTEIN_KINASE_ST"/>
    <property type="match status" value="1"/>
</dbReference>
<keyword evidence="5" id="KW-0808">Transferase</keyword>
<sequence length="761" mass="86178">MDPVERSRNHHPDKSLWKKKINRYWRFEEKEGQTYTKTPHDILEEAHVLVKNYFPYSGGCAAEIRLSGENVHKTLSDCRCIYLIRNLQASGGLDPTAISVSGVSVVEFKKEIVDLLKAEKDVETILKCIDERVERFAWSAEDIIPILWDGLVAAVDWSSRPERIQMTLLELVEKYHTTLTAISSPKSEIALLHRIQKFCYDDKRFMDHYLTIVQNLYKHNVVSDSAIIYWAEKGAAAQGKTVFVKQMELFVSSCKVRQPYLEGDVIHSRFRIHRRIGRGGCEVVFKGTDLDTSELVAIKTQPRERVMIGREVTVYKVLGGEEVVASLKWSGTDRNLNVLVIDILGPSLEDLFNFCGRKFTLKTVAAIALQAIYCLDYMHSKRLLHRDIKPDNFLMGLGKKGNILHIIDFGLACSFVDSYGHHIKERSGLSVIGTERYCSLTSHNGISQGRRDDLMSPGYVLIYFCRGSLPWQGLKDSTKEKRRARIRELKERITMEELCLGLPNEFAVYLNYTRSLRFDDKPDYDYACMLFERILRREGGGGDGDVDWDWINRFRVDRQNAPASIREWLDGVLVDVKDTTTKPPSPTPKPPTPPPKPSSPTPSIPCLSLNPKTLNPLRKPQSPPQKPPTLPPNPQSPIPGPRTNSRDRSANGKRDEKDFTKFKDEKERDADAKRASERSSDGRERGRDEMGHYVKGKNVLKMERGSSGSEDGKSAQRGKRMRDGIVEVLAGKGVKRGRSNDGSGRSGEEKKKEKGGELEGV</sequence>
<dbReference type="PROSITE" id="PS50011">
    <property type="entry name" value="PROTEIN_KINASE_DOM"/>
    <property type="match status" value="1"/>
</dbReference>
<dbReference type="InterPro" id="IPR011009">
    <property type="entry name" value="Kinase-like_dom_sf"/>
</dbReference>
<organism evidence="5 6">
    <name type="scientific">Rhizophlyctis rosea</name>
    <dbReference type="NCBI Taxonomy" id="64517"/>
    <lineage>
        <taxon>Eukaryota</taxon>
        <taxon>Fungi</taxon>
        <taxon>Fungi incertae sedis</taxon>
        <taxon>Chytridiomycota</taxon>
        <taxon>Chytridiomycota incertae sedis</taxon>
        <taxon>Chytridiomycetes</taxon>
        <taxon>Rhizophlyctidales</taxon>
        <taxon>Rhizophlyctidaceae</taxon>
        <taxon>Rhizophlyctis</taxon>
    </lineage>
</organism>
<proteinExistence type="predicted"/>
<evidence type="ECO:0000259" key="3">
    <source>
        <dbReference type="PROSITE" id="PS50011"/>
    </source>
</evidence>
<feature type="compositionally biased region" description="Basic and acidic residues" evidence="2">
    <location>
        <begin position="700"/>
        <end position="714"/>
    </location>
</feature>
<keyword evidence="5" id="KW-0418">Kinase</keyword>
<feature type="compositionally biased region" description="Basic and acidic residues" evidence="2">
    <location>
        <begin position="746"/>
        <end position="761"/>
    </location>
</feature>
<feature type="compositionally biased region" description="Pro residues" evidence="2">
    <location>
        <begin position="583"/>
        <end position="603"/>
    </location>
</feature>
<feature type="compositionally biased region" description="Basic and acidic residues" evidence="2">
    <location>
        <begin position="644"/>
        <end position="692"/>
    </location>
</feature>
<dbReference type="PRINTS" id="PR01217">
    <property type="entry name" value="PRICHEXTENSN"/>
</dbReference>
<dbReference type="InterPro" id="IPR016024">
    <property type="entry name" value="ARM-type_fold"/>
</dbReference>
<evidence type="ECO:0000313" key="6">
    <source>
        <dbReference type="Proteomes" id="UP001212841"/>
    </source>
</evidence>
<feature type="region of interest" description="Disordered" evidence="2">
    <location>
        <begin position="577"/>
        <end position="761"/>
    </location>
</feature>
<feature type="domain" description="Protein kinase" evidence="3">
    <location>
        <begin position="270"/>
        <end position="535"/>
    </location>
</feature>
<dbReference type="GO" id="GO:0004674">
    <property type="term" value="F:protein serine/threonine kinase activity"/>
    <property type="evidence" value="ECO:0007669"/>
    <property type="project" value="UniProtKB-EC"/>
</dbReference>
<name>A0AAD5SIL9_9FUNG</name>
<evidence type="ECO:0000259" key="4">
    <source>
        <dbReference type="PROSITE" id="PS51363"/>
    </source>
</evidence>
<dbReference type="AlphaFoldDB" id="A0AAD5SIL9"/>
<dbReference type="PROSITE" id="PS51363">
    <property type="entry name" value="W2"/>
    <property type="match status" value="1"/>
</dbReference>
<dbReference type="EC" id="2.7.11.1" evidence="1"/>
<dbReference type="Pfam" id="PF00069">
    <property type="entry name" value="Pkinase"/>
    <property type="match status" value="1"/>
</dbReference>
<feature type="domain" description="W2" evidence="4">
    <location>
        <begin position="98"/>
        <end position="264"/>
    </location>
</feature>
<feature type="compositionally biased region" description="Pro residues" evidence="2">
    <location>
        <begin position="621"/>
        <end position="640"/>
    </location>
</feature>
<dbReference type="SUPFAM" id="SSF56112">
    <property type="entry name" value="Protein kinase-like (PK-like)"/>
    <property type="match status" value="1"/>
</dbReference>
<dbReference type="InterPro" id="IPR008271">
    <property type="entry name" value="Ser/Thr_kinase_AS"/>
</dbReference>
<evidence type="ECO:0000256" key="1">
    <source>
        <dbReference type="ARBA" id="ARBA00012513"/>
    </source>
</evidence>
<gene>
    <name evidence="5" type="primary">CSNK1D</name>
    <name evidence="5" type="ORF">HK097_011003</name>
</gene>
<dbReference type="Gene3D" id="1.10.510.10">
    <property type="entry name" value="Transferase(Phosphotransferase) domain 1"/>
    <property type="match status" value="1"/>
</dbReference>
<dbReference type="Pfam" id="PF02020">
    <property type="entry name" value="W2"/>
    <property type="match status" value="1"/>
</dbReference>
<dbReference type="PANTHER" id="PTHR11909">
    <property type="entry name" value="CASEIN KINASE-RELATED"/>
    <property type="match status" value="1"/>
</dbReference>
<dbReference type="InterPro" id="IPR000719">
    <property type="entry name" value="Prot_kinase_dom"/>
</dbReference>
<reference evidence="5" key="1">
    <citation type="submission" date="2020-05" db="EMBL/GenBank/DDBJ databases">
        <title>Phylogenomic resolution of chytrid fungi.</title>
        <authorList>
            <person name="Stajich J.E."/>
            <person name="Amses K."/>
            <person name="Simmons R."/>
            <person name="Seto K."/>
            <person name="Myers J."/>
            <person name="Bonds A."/>
            <person name="Quandt C.A."/>
            <person name="Barry K."/>
            <person name="Liu P."/>
            <person name="Grigoriev I."/>
            <person name="Longcore J.E."/>
            <person name="James T.Y."/>
        </authorList>
    </citation>
    <scope>NUCLEOTIDE SEQUENCE</scope>
    <source>
        <strain evidence="5">JEL0318</strain>
    </source>
</reference>
<dbReference type="CDD" id="cd14016">
    <property type="entry name" value="STKc_CK1"/>
    <property type="match status" value="1"/>
</dbReference>